<evidence type="ECO:0000256" key="1">
    <source>
        <dbReference type="SAM" id="Phobius"/>
    </source>
</evidence>
<dbReference type="RefSeq" id="WP_123656926.1">
    <property type="nucleotide sequence ID" value="NZ_AYKG01000003.1"/>
</dbReference>
<keyword evidence="1" id="KW-0812">Transmembrane</keyword>
<dbReference type="InParanoid" id="A0A423Q145"/>
<proteinExistence type="predicted"/>
<gene>
    <name evidence="2" type="ORF">SAJA_01705</name>
</gene>
<evidence type="ECO:0000313" key="2">
    <source>
        <dbReference type="EMBL" id="ROO31896.1"/>
    </source>
</evidence>
<reference evidence="2 3" key="1">
    <citation type="submission" date="2013-10" db="EMBL/GenBank/DDBJ databases">
        <title>Salinisphaera japonica YTM-1 Genome Sequencing.</title>
        <authorList>
            <person name="Lai Q."/>
            <person name="Li C."/>
            <person name="Shao Z."/>
        </authorList>
    </citation>
    <scope>NUCLEOTIDE SEQUENCE [LARGE SCALE GENOMIC DNA]</scope>
    <source>
        <strain evidence="2 3">YTM-1</strain>
    </source>
</reference>
<name>A0A423Q145_9GAMM</name>
<dbReference type="OrthoDB" id="5298046at2"/>
<keyword evidence="3" id="KW-1185">Reference proteome</keyword>
<dbReference type="PANTHER" id="PTHR37461:SF1">
    <property type="entry name" value="ANTI-SIGMA-K FACTOR RSKA"/>
    <property type="match status" value="1"/>
</dbReference>
<dbReference type="PANTHER" id="PTHR37461">
    <property type="entry name" value="ANTI-SIGMA-K FACTOR RSKA"/>
    <property type="match status" value="1"/>
</dbReference>
<dbReference type="Proteomes" id="UP000285310">
    <property type="component" value="Unassembled WGS sequence"/>
</dbReference>
<accession>A0A423Q145</accession>
<evidence type="ECO:0000313" key="3">
    <source>
        <dbReference type="Proteomes" id="UP000285310"/>
    </source>
</evidence>
<comment type="caution">
    <text evidence="2">The sequence shown here is derived from an EMBL/GenBank/DDBJ whole genome shotgun (WGS) entry which is preliminary data.</text>
</comment>
<protein>
    <submittedName>
        <fullName evidence="2">Anti-sigma-K factor RskA</fullName>
    </submittedName>
</protein>
<dbReference type="GO" id="GO:0016989">
    <property type="term" value="F:sigma factor antagonist activity"/>
    <property type="evidence" value="ECO:0007669"/>
    <property type="project" value="TreeGrafter"/>
</dbReference>
<dbReference type="InterPro" id="IPR051474">
    <property type="entry name" value="Anti-sigma-K/W_factor"/>
</dbReference>
<dbReference type="GO" id="GO:0006417">
    <property type="term" value="P:regulation of translation"/>
    <property type="evidence" value="ECO:0007669"/>
    <property type="project" value="TreeGrafter"/>
</dbReference>
<organism evidence="2 3">
    <name type="scientific">Salinisphaera japonica YTM-1</name>
    <dbReference type="NCBI Taxonomy" id="1209778"/>
    <lineage>
        <taxon>Bacteria</taxon>
        <taxon>Pseudomonadati</taxon>
        <taxon>Pseudomonadota</taxon>
        <taxon>Gammaproteobacteria</taxon>
        <taxon>Salinisphaerales</taxon>
        <taxon>Salinisphaeraceae</taxon>
        <taxon>Salinisphaera</taxon>
    </lineage>
</organism>
<keyword evidence="1" id="KW-0472">Membrane</keyword>
<dbReference type="AlphaFoldDB" id="A0A423Q145"/>
<keyword evidence="1" id="KW-1133">Transmembrane helix</keyword>
<feature type="transmembrane region" description="Helical" evidence="1">
    <location>
        <begin position="99"/>
        <end position="118"/>
    </location>
</feature>
<sequence>MSDMQHDDRDLDAAEYVLGTLSPEAARDMAERMAREPELARAVADWETRLARFGEDLAPVEPPARVWQAISDDLSMTRPTGRGDIREAANDSALRRWRIAAVAASTAAILLAGALWLGGPTGGPVEAAAQPTYASMIYDQPTGMSWLIHSAGQDDNALAVEALQNYDVPEGKALRMYVRGPGGEASLVGDLPHAPGQYTMDLSTSARQMMARNSEIVVAMEDAGQTASQPNGRIMWVSPIALRRS</sequence>
<dbReference type="EMBL" id="AYKG01000003">
    <property type="protein sequence ID" value="ROO31896.1"/>
    <property type="molecule type" value="Genomic_DNA"/>
</dbReference>